<keyword evidence="2" id="KW-1185">Reference proteome</keyword>
<evidence type="ECO:0000313" key="2">
    <source>
        <dbReference type="Proteomes" id="UP001140087"/>
    </source>
</evidence>
<dbReference type="Proteomes" id="UP001140087">
    <property type="component" value="Unassembled WGS sequence"/>
</dbReference>
<comment type="caution">
    <text evidence="1">The sequence shown here is derived from an EMBL/GenBank/DDBJ whole genome shotgun (WGS) entry which is preliminary data.</text>
</comment>
<protein>
    <submittedName>
        <fullName evidence="1">Uncharacterized protein</fullName>
    </submittedName>
</protein>
<proteinExistence type="predicted"/>
<organism evidence="1 2">
    <name type="scientific">Coemansia helicoidea</name>
    <dbReference type="NCBI Taxonomy" id="1286919"/>
    <lineage>
        <taxon>Eukaryota</taxon>
        <taxon>Fungi</taxon>
        <taxon>Fungi incertae sedis</taxon>
        <taxon>Zoopagomycota</taxon>
        <taxon>Kickxellomycotina</taxon>
        <taxon>Kickxellomycetes</taxon>
        <taxon>Kickxellales</taxon>
        <taxon>Kickxellaceae</taxon>
        <taxon>Coemansia</taxon>
    </lineage>
</organism>
<evidence type="ECO:0000313" key="1">
    <source>
        <dbReference type="EMBL" id="KAJ2804405.1"/>
    </source>
</evidence>
<dbReference type="EMBL" id="JANBUN010000360">
    <property type="protein sequence ID" value="KAJ2804405.1"/>
    <property type="molecule type" value="Genomic_DNA"/>
</dbReference>
<gene>
    <name evidence="1" type="ORF">H4R21_001656</name>
</gene>
<name>A0ACC1LA01_9FUNG</name>
<sequence length="744" mass="79554">MSNTYISPQAMLGVLQRLPQMSGKIVDDTRHEKVLSYMRLFLASPGAAHQLLAWDALGLLDACLQADSDYRVSAVAIRFVGDIVQLRGMWEALGGTHAHIVDWVAANVDSAHALVRVGCLHFVQQAAAMDAARPLLRRLDYPRLILRRLLDPSFFVVAAACKLLGVLISRNGDIDPDLAALVARLVARPFGSQDTARKTAVLLAVETLYGGEPCVRGFARAQFPVPQMALYLFDADRLVRDKALDVLESALRAGCVDVPELMHTLAQRAQEPQKDSALVVLRCLAAVVKRADSDAQSLLIARSAIGFLQLAAGSGSGSGSTNDLGADVATVAASVQALLALQAPNARAVTTAIACESARIVRELCSRTLDADIVAALCALLETALVQGTAQLLQLVLDAIIHALQQAHGNFAQLQVLPRLASRFSVGAPGLKALYGLALEIVGRQQDGGDPAYARFMAGLHSAVRARLADVEWEARDTTLEFVAAVAPLAGQDLLVTDEMVDDVAAALGDPQEYVRASAAQALVALAGSSHSAQVATHASLDRHGLAALVADSEAFVRRAALDLVCAVGDRAISRAAPDAEWAFCFDRARLHQLADDPDFEVRVRCVRLLALLVGQTHPGPPVSAEAGEHIAALRPDTLLLGMCHDTSRYVRSACLHSLRELQSRLNDARGPPASGGDGRPPKRQATGHGHAFYERLCAIDWPALEASLSVENLYQEALDTQVERELMAEGRDPNQGNNMLDCY</sequence>
<accession>A0ACC1LA01</accession>
<reference evidence="1" key="1">
    <citation type="submission" date="2022-07" db="EMBL/GenBank/DDBJ databases">
        <title>Phylogenomic reconstructions and comparative analyses of Kickxellomycotina fungi.</title>
        <authorList>
            <person name="Reynolds N.K."/>
            <person name="Stajich J.E."/>
            <person name="Barry K."/>
            <person name="Grigoriev I.V."/>
            <person name="Crous P."/>
            <person name="Smith M.E."/>
        </authorList>
    </citation>
    <scope>NUCLEOTIDE SEQUENCE</scope>
    <source>
        <strain evidence="1">BCRC 34780</strain>
    </source>
</reference>